<evidence type="ECO:0000313" key="3">
    <source>
        <dbReference type="Proteomes" id="UP001465426"/>
    </source>
</evidence>
<evidence type="ECO:0000259" key="1">
    <source>
        <dbReference type="PROSITE" id="PS51186"/>
    </source>
</evidence>
<dbReference type="CDD" id="cd04301">
    <property type="entry name" value="NAT_SF"/>
    <property type="match status" value="1"/>
</dbReference>
<organism evidence="2 3">
    <name type="scientific">Niallia hominis</name>
    <dbReference type="NCBI Taxonomy" id="3133173"/>
    <lineage>
        <taxon>Bacteria</taxon>
        <taxon>Bacillati</taxon>
        <taxon>Bacillota</taxon>
        <taxon>Bacilli</taxon>
        <taxon>Bacillales</taxon>
        <taxon>Bacillaceae</taxon>
        <taxon>Niallia</taxon>
    </lineage>
</organism>
<dbReference type="PROSITE" id="PS51186">
    <property type="entry name" value="GNAT"/>
    <property type="match status" value="1"/>
</dbReference>
<dbReference type="EMBL" id="JBBMFN010000010">
    <property type="protein sequence ID" value="MEQ2465318.1"/>
    <property type="molecule type" value="Genomic_DNA"/>
</dbReference>
<dbReference type="InterPro" id="IPR016181">
    <property type="entry name" value="Acyl_CoA_acyltransferase"/>
</dbReference>
<dbReference type="SUPFAM" id="SSF55729">
    <property type="entry name" value="Acyl-CoA N-acyltransferases (Nat)"/>
    <property type="match status" value="1"/>
</dbReference>
<feature type="domain" description="N-acetyltransferase" evidence="1">
    <location>
        <begin position="1"/>
        <end position="150"/>
    </location>
</feature>
<dbReference type="Proteomes" id="UP001465426">
    <property type="component" value="Unassembled WGS sequence"/>
</dbReference>
<reference evidence="2 3" key="1">
    <citation type="submission" date="2024-03" db="EMBL/GenBank/DDBJ databases">
        <title>Human intestinal bacterial collection.</title>
        <authorList>
            <person name="Pauvert C."/>
            <person name="Hitch T.C.A."/>
            <person name="Clavel T."/>
        </authorList>
    </citation>
    <scope>NUCLEOTIDE SEQUENCE [LARGE SCALE GENOMIC DNA]</scope>
    <source>
        <strain evidence="2 3">CLA-SR-H024</strain>
    </source>
</reference>
<dbReference type="PANTHER" id="PTHR13355">
    <property type="entry name" value="GLUCOSAMINE 6-PHOSPHATE N-ACETYLTRANSFERASE"/>
    <property type="match status" value="1"/>
</dbReference>
<keyword evidence="3" id="KW-1185">Reference proteome</keyword>
<comment type="caution">
    <text evidence="2">The sequence shown here is derived from an EMBL/GenBank/DDBJ whole genome shotgun (WGS) entry which is preliminary data.</text>
</comment>
<name>A0ABV1EW59_9BACI</name>
<dbReference type="PANTHER" id="PTHR13355:SF15">
    <property type="entry name" value="GCN5-RELATED N-ACETYLTRANSFERASE 3, CHLOROPLASTIC"/>
    <property type="match status" value="1"/>
</dbReference>
<protein>
    <submittedName>
        <fullName evidence="2">GNAT family N-acetyltransferase</fullName>
    </submittedName>
</protein>
<dbReference type="Pfam" id="PF00583">
    <property type="entry name" value="Acetyltransf_1"/>
    <property type="match status" value="1"/>
</dbReference>
<accession>A0ABV1EW59</accession>
<evidence type="ECO:0000313" key="2">
    <source>
        <dbReference type="EMBL" id="MEQ2465318.1"/>
    </source>
</evidence>
<gene>
    <name evidence="2" type="ORF">WMO63_06490</name>
</gene>
<proteinExistence type="predicted"/>
<dbReference type="RefSeq" id="WP_031535442.1">
    <property type="nucleotide sequence ID" value="NZ_JBBMFN010000010.1"/>
</dbReference>
<sequence length="150" mass="17279">MKYRKATVDDINLLVEMRKIQLVDEGIKADKDIDNELKTFFQKKLAEGTLIQWVVEVEEQNEIIATGAIVIYDFPPSYTNKSGKKAYVTNMYTKNDYRGKGIATSLLTKLVDEAKNLNITKMWLGASKLGRPVYKKFGFKETDEWMELEL</sequence>
<dbReference type="InterPro" id="IPR039143">
    <property type="entry name" value="GNPNAT1-like"/>
</dbReference>
<dbReference type="Gene3D" id="3.40.630.30">
    <property type="match status" value="1"/>
</dbReference>
<dbReference type="InterPro" id="IPR000182">
    <property type="entry name" value="GNAT_dom"/>
</dbReference>